<protein>
    <submittedName>
        <fullName evidence="2">Uncharacterized protein</fullName>
    </submittedName>
</protein>
<dbReference type="Proteomes" id="UP001152622">
    <property type="component" value="Chromosome 2"/>
</dbReference>
<feature type="region of interest" description="Disordered" evidence="1">
    <location>
        <begin position="36"/>
        <end position="71"/>
    </location>
</feature>
<evidence type="ECO:0000256" key="1">
    <source>
        <dbReference type="SAM" id="MobiDB-lite"/>
    </source>
</evidence>
<evidence type="ECO:0000313" key="2">
    <source>
        <dbReference type="EMBL" id="KAJ8373796.1"/>
    </source>
</evidence>
<organism evidence="2 3">
    <name type="scientific">Synaphobranchus kaupii</name>
    <name type="common">Kaup's arrowtooth eel</name>
    <dbReference type="NCBI Taxonomy" id="118154"/>
    <lineage>
        <taxon>Eukaryota</taxon>
        <taxon>Metazoa</taxon>
        <taxon>Chordata</taxon>
        <taxon>Craniata</taxon>
        <taxon>Vertebrata</taxon>
        <taxon>Euteleostomi</taxon>
        <taxon>Actinopterygii</taxon>
        <taxon>Neopterygii</taxon>
        <taxon>Teleostei</taxon>
        <taxon>Anguilliformes</taxon>
        <taxon>Synaphobranchidae</taxon>
        <taxon>Synaphobranchus</taxon>
    </lineage>
</organism>
<gene>
    <name evidence="2" type="ORF">SKAU_G00043760</name>
</gene>
<accession>A0A9Q1G220</accession>
<proteinExistence type="predicted"/>
<feature type="region of interest" description="Disordered" evidence="1">
    <location>
        <begin position="110"/>
        <end position="131"/>
    </location>
</feature>
<comment type="caution">
    <text evidence="2">The sequence shown here is derived from an EMBL/GenBank/DDBJ whole genome shotgun (WGS) entry which is preliminary data.</text>
</comment>
<name>A0A9Q1G220_SYNKA</name>
<sequence length="131" mass="14428">MRAVRGDVQLRVDAFRERRHLVPPAEARQLTTKRFQRASADTANTAQALPDVTWAQTPRGEGQGSGSARGGYEWHLSHVKQSSASHHYRAEGELFNVIDCLRQLAPWRGFAPPVPLRKPGPGGGEEPLPSL</sequence>
<dbReference type="EMBL" id="JAINUF010000002">
    <property type="protein sequence ID" value="KAJ8373796.1"/>
    <property type="molecule type" value="Genomic_DNA"/>
</dbReference>
<reference evidence="2" key="1">
    <citation type="journal article" date="2023" name="Science">
        <title>Genome structures resolve the early diversification of teleost fishes.</title>
        <authorList>
            <person name="Parey E."/>
            <person name="Louis A."/>
            <person name="Montfort J."/>
            <person name="Bouchez O."/>
            <person name="Roques C."/>
            <person name="Iampietro C."/>
            <person name="Lluch J."/>
            <person name="Castinel A."/>
            <person name="Donnadieu C."/>
            <person name="Desvignes T."/>
            <person name="Floi Bucao C."/>
            <person name="Jouanno E."/>
            <person name="Wen M."/>
            <person name="Mejri S."/>
            <person name="Dirks R."/>
            <person name="Jansen H."/>
            <person name="Henkel C."/>
            <person name="Chen W.J."/>
            <person name="Zahm M."/>
            <person name="Cabau C."/>
            <person name="Klopp C."/>
            <person name="Thompson A.W."/>
            <person name="Robinson-Rechavi M."/>
            <person name="Braasch I."/>
            <person name="Lecointre G."/>
            <person name="Bobe J."/>
            <person name="Postlethwait J.H."/>
            <person name="Berthelot C."/>
            <person name="Roest Crollius H."/>
            <person name="Guiguen Y."/>
        </authorList>
    </citation>
    <scope>NUCLEOTIDE SEQUENCE</scope>
    <source>
        <strain evidence="2">WJC10195</strain>
    </source>
</reference>
<keyword evidence="3" id="KW-1185">Reference proteome</keyword>
<evidence type="ECO:0000313" key="3">
    <source>
        <dbReference type="Proteomes" id="UP001152622"/>
    </source>
</evidence>
<feature type="compositionally biased region" description="Polar residues" evidence="1">
    <location>
        <begin position="36"/>
        <end position="47"/>
    </location>
</feature>
<dbReference type="AlphaFoldDB" id="A0A9Q1G220"/>